<keyword evidence="6 15" id="KW-0808">Transferase</keyword>
<dbReference type="SMART" id="SM00904">
    <property type="entry name" value="Flavokinase"/>
    <property type="match status" value="1"/>
</dbReference>
<reference evidence="17" key="1">
    <citation type="submission" date="2018-12" db="EMBL/GenBank/DDBJ databases">
        <title>Novel natural products biosynthetic potential of the class Ktedonobacteria.</title>
        <authorList>
            <person name="Zheng Y."/>
            <person name="Saitou A."/>
            <person name="Wang C.M."/>
            <person name="Toyoda A."/>
            <person name="Minakuchi Y."/>
            <person name="Sekiguchi Y."/>
            <person name="Ueda K."/>
            <person name="Takano H."/>
            <person name="Sakai Y."/>
            <person name="Yokota A."/>
            <person name="Yabe S."/>
        </authorList>
    </citation>
    <scope>NUCLEOTIDE SEQUENCE</scope>
    <source>
        <strain evidence="17">COM3</strain>
    </source>
</reference>
<dbReference type="SUPFAM" id="SSF52374">
    <property type="entry name" value="Nucleotidylyl transferase"/>
    <property type="match status" value="1"/>
</dbReference>
<dbReference type="GO" id="GO:0008531">
    <property type="term" value="F:riboflavin kinase activity"/>
    <property type="evidence" value="ECO:0007669"/>
    <property type="project" value="UniProtKB-UniRule"/>
</dbReference>
<dbReference type="Pfam" id="PF06574">
    <property type="entry name" value="FAD_syn"/>
    <property type="match status" value="1"/>
</dbReference>
<comment type="catalytic activity">
    <reaction evidence="14 15">
        <text>FMN + ATP + H(+) = FAD + diphosphate</text>
        <dbReference type="Rhea" id="RHEA:17237"/>
        <dbReference type="ChEBI" id="CHEBI:15378"/>
        <dbReference type="ChEBI" id="CHEBI:30616"/>
        <dbReference type="ChEBI" id="CHEBI:33019"/>
        <dbReference type="ChEBI" id="CHEBI:57692"/>
        <dbReference type="ChEBI" id="CHEBI:58210"/>
        <dbReference type="EC" id="2.7.7.2"/>
    </reaction>
</comment>
<organism evidence="17">
    <name type="scientific">Thermosporothrix sp. COM3</name>
    <dbReference type="NCBI Taxonomy" id="2490863"/>
    <lineage>
        <taxon>Bacteria</taxon>
        <taxon>Bacillati</taxon>
        <taxon>Chloroflexota</taxon>
        <taxon>Ktedonobacteria</taxon>
        <taxon>Ktedonobacterales</taxon>
        <taxon>Thermosporotrichaceae</taxon>
        <taxon>Thermosporothrix</taxon>
    </lineage>
</organism>
<dbReference type="Gene3D" id="3.40.50.620">
    <property type="entry name" value="HUPs"/>
    <property type="match status" value="1"/>
</dbReference>
<keyword evidence="5 15" id="KW-0288">FMN</keyword>
<evidence type="ECO:0000259" key="16">
    <source>
        <dbReference type="SMART" id="SM00904"/>
    </source>
</evidence>
<dbReference type="FunFam" id="2.40.30.30:FF:000003">
    <property type="entry name" value="Riboflavin biosynthesis protein"/>
    <property type="match status" value="1"/>
</dbReference>
<comment type="catalytic activity">
    <reaction evidence="13 15">
        <text>riboflavin + ATP = FMN + ADP + H(+)</text>
        <dbReference type="Rhea" id="RHEA:14357"/>
        <dbReference type="ChEBI" id="CHEBI:15378"/>
        <dbReference type="ChEBI" id="CHEBI:30616"/>
        <dbReference type="ChEBI" id="CHEBI:57986"/>
        <dbReference type="ChEBI" id="CHEBI:58210"/>
        <dbReference type="ChEBI" id="CHEBI:456216"/>
        <dbReference type="EC" id="2.7.1.26"/>
    </reaction>
</comment>
<dbReference type="InterPro" id="IPR023468">
    <property type="entry name" value="Riboflavin_kinase"/>
</dbReference>
<keyword evidence="10 15" id="KW-0274">FAD</keyword>
<dbReference type="UniPathway" id="UPA00277">
    <property type="reaction ID" value="UER00407"/>
</dbReference>
<comment type="pathway">
    <text evidence="3 15">Cofactor biosynthesis; FMN biosynthesis; FMN from riboflavin (ATP route): step 1/1.</text>
</comment>
<keyword evidence="11 15" id="KW-0067">ATP-binding</keyword>
<keyword evidence="8 15" id="KW-0547">Nucleotide-binding</keyword>
<dbReference type="GO" id="GO:0009398">
    <property type="term" value="P:FMN biosynthetic process"/>
    <property type="evidence" value="ECO:0007669"/>
    <property type="project" value="UniProtKB-UniRule"/>
</dbReference>
<evidence type="ECO:0000256" key="11">
    <source>
        <dbReference type="ARBA" id="ARBA00022840"/>
    </source>
</evidence>
<dbReference type="GO" id="GO:0003919">
    <property type="term" value="F:FMN adenylyltransferase activity"/>
    <property type="evidence" value="ECO:0007669"/>
    <property type="project" value="UniProtKB-UniRule"/>
</dbReference>
<evidence type="ECO:0000256" key="10">
    <source>
        <dbReference type="ARBA" id="ARBA00022827"/>
    </source>
</evidence>
<dbReference type="NCBIfam" id="NF004160">
    <property type="entry name" value="PRK05627.1-3"/>
    <property type="match status" value="1"/>
</dbReference>
<keyword evidence="12" id="KW-0511">Multifunctional enzyme</keyword>
<evidence type="ECO:0000256" key="7">
    <source>
        <dbReference type="ARBA" id="ARBA00022695"/>
    </source>
</evidence>
<evidence type="ECO:0000256" key="5">
    <source>
        <dbReference type="ARBA" id="ARBA00022643"/>
    </source>
</evidence>
<dbReference type="EMBL" id="AP019376">
    <property type="protein sequence ID" value="BBH88884.1"/>
    <property type="molecule type" value="Genomic_DNA"/>
</dbReference>
<evidence type="ECO:0000256" key="12">
    <source>
        <dbReference type="ARBA" id="ARBA00023268"/>
    </source>
</evidence>
<dbReference type="UniPathway" id="UPA00276">
    <property type="reaction ID" value="UER00406"/>
</dbReference>
<gene>
    <name evidence="17" type="ORF">KTC_36350</name>
</gene>
<evidence type="ECO:0000313" key="17">
    <source>
        <dbReference type="EMBL" id="BBH88884.1"/>
    </source>
</evidence>
<evidence type="ECO:0000256" key="4">
    <source>
        <dbReference type="ARBA" id="ARBA00022630"/>
    </source>
</evidence>
<name>A0A455SUR1_9CHLR</name>
<dbReference type="AlphaFoldDB" id="A0A455SUR1"/>
<evidence type="ECO:0000256" key="8">
    <source>
        <dbReference type="ARBA" id="ARBA00022741"/>
    </source>
</evidence>
<evidence type="ECO:0000256" key="14">
    <source>
        <dbReference type="ARBA" id="ARBA00049494"/>
    </source>
</evidence>
<dbReference type="PIRSF" id="PIRSF004491">
    <property type="entry name" value="FAD_Synth"/>
    <property type="match status" value="1"/>
</dbReference>
<dbReference type="Pfam" id="PF01687">
    <property type="entry name" value="Flavokinase"/>
    <property type="match status" value="1"/>
</dbReference>
<evidence type="ECO:0000256" key="2">
    <source>
        <dbReference type="ARBA" id="ARBA00004726"/>
    </source>
</evidence>
<dbReference type="NCBIfam" id="NF004162">
    <property type="entry name" value="PRK05627.1-5"/>
    <property type="match status" value="1"/>
</dbReference>
<evidence type="ECO:0000256" key="13">
    <source>
        <dbReference type="ARBA" id="ARBA00047880"/>
    </source>
</evidence>
<dbReference type="InterPro" id="IPR015864">
    <property type="entry name" value="FAD_synthase"/>
</dbReference>
<dbReference type="GO" id="GO:0006747">
    <property type="term" value="P:FAD biosynthetic process"/>
    <property type="evidence" value="ECO:0007669"/>
    <property type="project" value="UniProtKB-UniRule"/>
</dbReference>
<dbReference type="EC" id="2.7.1.26" evidence="15"/>
<dbReference type="PANTHER" id="PTHR22749">
    <property type="entry name" value="RIBOFLAVIN KINASE/FMN ADENYLYLTRANSFERASE"/>
    <property type="match status" value="1"/>
</dbReference>
<dbReference type="InterPro" id="IPR014729">
    <property type="entry name" value="Rossmann-like_a/b/a_fold"/>
</dbReference>
<dbReference type="PANTHER" id="PTHR22749:SF6">
    <property type="entry name" value="RIBOFLAVIN KINASE"/>
    <property type="match status" value="1"/>
</dbReference>
<comment type="similarity">
    <text evidence="15">Belongs to the ribF family.</text>
</comment>
<dbReference type="SUPFAM" id="SSF82114">
    <property type="entry name" value="Riboflavin kinase-like"/>
    <property type="match status" value="1"/>
</dbReference>
<dbReference type="InterPro" id="IPR002606">
    <property type="entry name" value="Riboflavin_kinase_bac"/>
</dbReference>
<dbReference type="CDD" id="cd02064">
    <property type="entry name" value="FAD_synthetase_N"/>
    <property type="match status" value="1"/>
</dbReference>
<evidence type="ECO:0000256" key="9">
    <source>
        <dbReference type="ARBA" id="ARBA00022777"/>
    </source>
</evidence>
<sequence length="323" mass="35980">MKIYMEYTTTLTQTEPIVITIGNFDGIHRGHQYLLHTLCVMAEQLSSKPVLVTFSPHPLEVVRPGVHLQLLSTLDEKLALAREYGKVADSIVVHFTPEVAAMTAEEFMDNLRQHFTIKGLVVGADFRLGHNRMGDVAFLQQYGQQHEFEVAPVPLQEDDQQRISSTRIRKLIEEGNIVEANTLLGHPFEVSGVVFHGDKRGRLLGFPTANVRPGEQKLLPADGVYAAYVRVVKSTGGDEAGASTVYNGAVNVGLRPTFDGKVRQVEAHLLDVELDLYDKEIRIDFIARLRGEQKFAGIEALKTQLSTDIQQARQILTARRVSN</sequence>
<dbReference type="GO" id="GO:0009231">
    <property type="term" value="P:riboflavin biosynthetic process"/>
    <property type="evidence" value="ECO:0007669"/>
    <property type="project" value="InterPro"/>
</dbReference>
<protein>
    <recommendedName>
        <fullName evidence="15">Riboflavin biosynthesis protein</fullName>
    </recommendedName>
    <domain>
        <recommendedName>
            <fullName evidence="15">Riboflavin kinase</fullName>
            <ecNumber evidence="15">2.7.1.26</ecNumber>
        </recommendedName>
        <alternativeName>
            <fullName evidence="15">Flavokinase</fullName>
        </alternativeName>
    </domain>
    <domain>
        <recommendedName>
            <fullName evidence="15">FMN adenylyltransferase</fullName>
            <ecNumber evidence="15">2.7.7.2</ecNumber>
        </recommendedName>
        <alternativeName>
            <fullName evidence="15">FAD pyrophosphorylase</fullName>
        </alternativeName>
        <alternativeName>
            <fullName evidence="15">FAD synthase</fullName>
        </alternativeName>
    </domain>
</protein>
<evidence type="ECO:0000256" key="6">
    <source>
        <dbReference type="ARBA" id="ARBA00022679"/>
    </source>
</evidence>
<dbReference type="InterPro" id="IPR015865">
    <property type="entry name" value="Riboflavin_kinase_bac/euk"/>
</dbReference>
<evidence type="ECO:0000256" key="15">
    <source>
        <dbReference type="PIRNR" id="PIRNR004491"/>
    </source>
</evidence>
<evidence type="ECO:0000256" key="3">
    <source>
        <dbReference type="ARBA" id="ARBA00005201"/>
    </source>
</evidence>
<evidence type="ECO:0000256" key="1">
    <source>
        <dbReference type="ARBA" id="ARBA00002121"/>
    </source>
</evidence>
<comment type="function">
    <text evidence="1">Catalyzes the phosphorylation of riboflavin to FMN followed by the adenylation of FMN to FAD.</text>
</comment>
<dbReference type="GO" id="GO:0005524">
    <property type="term" value="F:ATP binding"/>
    <property type="evidence" value="ECO:0007669"/>
    <property type="project" value="UniProtKB-UniRule"/>
</dbReference>
<keyword evidence="4 15" id="KW-0285">Flavoprotein</keyword>
<dbReference type="InterPro" id="IPR023465">
    <property type="entry name" value="Riboflavin_kinase_dom_sf"/>
</dbReference>
<dbReference type="EC" id="2.7.7.2" evidence="15"/>
<dbReference type="NCBIfam" id="TIGR00083">
    <property type="entry name" value="ribF"/>
    <property type="match status" value="1"/>
</dbReference>
<accession>A0A455SUR1</accession>
<feature type="domain" description="Riboflavin kinase" evidence="16">
    <location>
        <begin position="183"/>
        <end position="317"/>
    </location>
</feature>
<comment type="pathway">
    <text evidence="2 15">Cofactor biosynthesis; FAD biosynthesis; FAD from FMN: step 1/1.</text>
</comment>
<keyword evidence="7 15" id="KW-0548">Nucleotidyltransferase</keyword>
<dbReference type="Gene3D" id="2.40.30.30">
    <property type="entry name" value="Riboflavin kinase-like"/>
    <property type="match status" value="1"/>
</dbReference>
<keyword evidence="9 15" id="KW-0418">Kinase</keyword>
<proteinExistence type="inferred from homology"/>
<dbReference type="FunFam" id="3.40.50.620:FF:000021">
    <property type="entry name" value="Riboflavin biosynthesis protein"/>
    <property type="match status" value="1"/>
</dbReference>